<dbReference type="GO" id="GO:0006644">
    <property type="term" value="P:phospholipid metabolic process"/>
    <property type="evidence" value="ECO:0007669"/>
    <property type="project" value="UniProtKB-UniPathway"/>
</dbReference>
<dbReference type="SUPFAM" id="SSF48317">
    <property type="entry name" value="Acid phosphatase/Vanadium-dependent haloperoxidase"/>
    <property type="match status" value="1"/>
</dbReference>
<sequence>MINVKLNLLLEIAIRGILWWLFMFYDGSEPFLRHIKPNELWKYQYPVTPSIVSAKSLWLTIFLYPIVFLAIEFYITGKLDDPMAAVMGLTLGYSLNGFLTSFMKVVIGRPRPDFYFRCFPNGIGDDYTKCTGTRRNYLDGRKSFPSGHSSFAFTSMVFMSVYMARKFHLFDKSKKGHSWQLCVCVIPIFIATLIAVSRTCDYHHHYEDIIGGALLGSTISCLCYRLYFPSTTEVE</sequence>
<dbReference type="PANTHER" id="PTHR10165">
    <property type="entry name" value="LIPID PHOSPHATE PHOSPHATASE"/>
    <property type="match status" value="1"/>
</dbReference>
<organism evidence="8 9">
    <name type="scientific">Asbolus verrucosus</name>
    <name type="common">Desert ironclad beetle</name>
    <dbReference type="NCBI Taxonomy" id="1661398"/>
    <lineage>
        <taxon>Eukaryota</taxon>
        <taxon>Metazoa</taxon>
        <taxon>Ecdysozoa</taxon>
        <taxon>Arthropoda</taxon>
        <taxon>Hexapoda</taxon>
        <taxon>Insecta</taxon>
        <taxon>Pterygota</taxon>
        <taxon>Neoptera</taxon>
        <taxon>Endopterygota</taxon>
        <taxon>Coleoptera</taxon>
        <taxon>Polyphaga</taxon>
        <taxon>Cucujiformia</taxon>
        <taxon>Tenebrionidae</taxon>
        <taxon>Pimeliinae</taxon>
        <taxon>Asbolus</taxon>
    </lineage>
</organism>
<gene>
    <name evidence="8" type="ORF">BDFB_008230</name>
</gene>
<dbReference type="InterPro" id="IPR036938">
    <property type="entry name" value="PAP2/HPO_sf"/>
</dbReference>
<comment type="subcellular location">
    <subcellularLocation>
        <location evidence="1">Membrane</location>
        <topology evidence="1">Multi-pass membrane protein</topology>
    </subcellularLocation>
</comment>
<dbReference type="STRING" id="1661398.A0A482W7C6"/>
<evidence type="ECO:0000256" key="4">
    <source>
        <dbReference type="ARBA" id="ARBA00022989"/>
    </source>
</evidence>
<evidence type="ECO:0000256" key="6">
    <source>
        <dbReference type="SAM" id="Phobius"/>
    </source>
</evidence>
<dbReference type="PANTHER" id="PTHR10165:SF35">
    <property type="entry name" value="RE23632P"/>
    <property type="match status" value="1"/>
</dbReference>
<proteinExistence type="inferred from homology"/>
<dbReference type="GO" id="GO:0008195">
    <property type="term" value="F:phosphatidate phosphatase activity"/>
    <property type="evidence" value="ECO:0007669"/>
    <property type="project" value="TreeGrafter"/>
</dbReference>
<feature type="transmembrane region" description="Helical" evidence="6">
    <location>
        <begin position="57"/>
        <end position="77"/>
    </location>
</feature>
<feature type="transmembrane region" description="Helical" evidence="6">
    <location>
        <begin position="177"/>
        <end position="197"/>
    </location>
</feature>
<dbReference type="AlphaFoldDB" id="A0A482W7C6"/>
<dbReference type="UniPathway" id="UPA00085"/>
<comment type="similarity">
    <text evidence="2">Belongs to the PA-phosphatase related phosphoesterase family.</text>
</comment>
<feature type="transmembrane region" description="Helical" evidence="6">
    <location>
        <begin position="209"/>
        <end position="228"/>
    </location>
</feature>
<evidence type="ECO:0000259" key="7">
    <source>
        <dbReference type="SMART" id="SM00014"/>
    </source>
</evidence>
<dbReference type="CDD" id="cd03390">
    <property type="entry name" value="PAP2_containing_1_like"/>
    <property type="match status" value="1"/>
</dbReference>
<keyword evidence="3 6" id="KW-0812">Transmembrane</keyword>
<comment type="caution">
    <text evidence="8">The sequence shown here is derived from an EMBL/GenBank/DDBJ whole genome shotgun (WGS) entry which is preliminary data.</text>
</comment>
<feature type="domain" description="Phosphatidic acid phosphatase type 2/haloperoxidase" evidence="7">
    <location>
        <begin position="86"/>
        <end position="224"/>
    </location>
</feature>
<evidence type="ECO:0000256" key="2">
    <source>
        <dbReference type="ARBA" id="ARBA00008816"/>
    </source>
</evidence>
<dbReference type="EMBL" id="QDEB01020761">
    <property type="protein sequence ID" value="RZC41036.1"/>
    <property type="molecule type" value="Genomic_DNA"/>
</dbReference>
<feature type="transmembrane region" description="Helical" evidence="6">
    <location>
        <begin position="144"/>
        <end position="165"/>
    </location>
</feature>
<evidence type="ECO:0000256" key="5">
    <source>
        <dbReference type="ARBA" id="ARBA00023136"/>
    </source>
</evidence>
<reference evidence="8 9" key="1">
    <citation type="submission" date="2017-03" db="EMBL/GenBank/DDBJ databases">
        <title>Genome of the blue death feigning beetle - Asbolus verrucosus.</title>
        <authorList>
            <person name="Rider S.D."/>
        </authorList>
    </citation>
    <scope>NUCLEOTIDE SEQUENCE [LARGE SCALE GENOMIC DNA]</scope>
    <source>
        <strain evidence="8">Butters</strain>
        <tissue evidence="8">Head and leg muscle</tissue>
    </source>
</reference>
<dbReference type="OrthoDB" id="10030083at2759"/>
<dbReference type="InterPro" id="IPR000326">
    <property type="entry name" value="PAP2/HPO"/>
</dbReference>
<dbReference type="Pfam" id="PF01569">
    <property type="entry name" value="PAP2"/>
    <property type="match status" value="1"/>
</dbReference>
<dbReference type="Proteomes" id="UP000292052">
    <property type="component" value="Unassembled WGS sequence"/>
</dbReference>
<name>A0A482W7C6_ASBVE</name>
<evidence type="ECO:0000256" key="1">
    <source>
        <dbReference type="ARBA" id="ARBA00004141"/>
    </source>
</evidence>
<feature type="transmembrane region" description="Helical" evidence="6">
    <location>
        <begin position="83"/>
        <end position="107"/>
    </location>
</feature>
<dbReference type="SMART" id="SM00014">
    <property type="entry name" value="acidPPc"/>
    <property type="match status" value="1"/>
</dbReference>
<keyword evidence="5 6" id="KW-0472">Membrane</keyword>
<evidence type="ECO:0000313" key="9">
    <source>
        <dbReference type="Proteomes" id="UP000292052"/>
    </source>
</evidence>
<protein>
    <submittedName>
        <fullName evidence="8">Phosphatidate phosphatase PPAPDC1A</fullName>
    </submittedName>
</protein>
<dbReference type="Gene3D" id="1.20.144.10">
    <property type="entry name" value="Phosphatidic acid phosphatase type 2/haloperoxidase"/>
    <property type="match status" value="1"/>
</dbReference>
<keyword evidence="9" id="KW-1185">Reference proteome</keyword>
<dbReference type="InterPro" id="IPR043216">
    <property type="entry name" value="PAP-like"/>
</dbReference>
<evidence type="ECO:0000313" key="8">
    <source>
        <dbReference type="EMBL" id="RZC41036.1"/>
    </source>
</evidence>
<evidence type="ECO:0000256" key="3">
    <source>
        <dbReference type="ARBA" id="ARBA00022692"/>
    </source>
</evidence>
<accession>A0A482W7C6</accession>
<dbReference type="GO" id="GO:0016020">
    <property type="term" value="C:membrane"/>
    <property type="evidence" value="ECO:0007669"/>
    <property type="project" value="UniProtKB-SubCell"/>
</dbReference>
<keyword evidence="4 6" id="KW-1133">Transmembrane helix</keyword>
<dbReference type="GO" id="GO:0046839">
    <property type="term" value="P:phospholipid dephosphorylation"/>
    <property type="evidence" value="ECO:0007669"/>
    <property type="project" value="TreeGrafter"/>
</dbReference>